<feature type="compositionally biased region" description="Polar residues" evidence="1">
    <location>
        <begin position="329"/>
        <end position="344"/>
    </location>
</feature>
<dbReference type="HOGENOM" id="CLU_568567_0_0_1"/>
<dbReference type="EMBL" id="FO082048">
    <property type="protein sequence ID" value="CCE84535.1"/>
    <property type="molecule type" value="Genomic_DNA"/>
</dbReference>
<dbReference type="Proteomes" id="UP000005222">
    <property type="component" value="Chromosome K"/>
</dbReference>
<dbReference type="InParanoid" id="G8YAC1"/>
<dbReference type="STRING" id="559304.G8YAC1"/>
<protein>
    <submittedName>
        <fullName evidence="2">Piso0_004080 protein</fullName>
    </submittedName>
</protein>
<dbReference type="PANTHER" id="PTHR37283">
    <property type="entry name" value="PH DOMAIN-CONTAINING PROTEIN YHR131C"/>
    <property type="match status" value="1"/>
</dbReference>
<dbReference type="eggNOG" id="ENOG502S3D4">
    <property type="taxonomic scope" value="Eukaryota"/>
</dbReference>
<dbReference type="AlphaFoldDB" id="G8YAC1"/>
<name>G8YAC1_PICSO</name>
<reference evidence="2" key="1">
    <citation type="submission" date="2011-10" db="EMBL/GenBank/DDBJ databases">
        <authorList>
            <person name="Genoscope - CEA"/>
        </authorList>
    </citation>
    <scope>NUCLEOTIDE SEQUENCE</scope>
</reference>
<dbReference type="PANTHER" id="PTHR37283:SF1">
    <property type="entry name" value="PH DOMAIN-CONTAINING PROTEIN YHR131C"/>
    <property type="match status" value="1"/>
</dbReference>
<proteinExistence type="predicted"/>
<keyword evidence="4" id="KW-1185">Reference proteome</keyword>
<evidence type="ECO:0000313" key="3">
    <source>
        <dbReference type="EMBL" id="CCE84535.1"/>
    </source>
</evidence>
<reference evidence="4" key="2">
    <citation type="journal article" date="2012" name="G3 (Bethesda)">
        <title>Pichia sorbitophila, an interspecies yeast hybrid reveals early steps of genome resolution following polyploidization.</title>
        <authorList>
            <person name="Leh Louis V."/>
            <person name="Despons L."/>
            <person name="Friedrich A."/>
            <person name="Martin T."/>
            <person name="Durrens P."/>
            <person name="Casaregola S."/>
            <person name="Neuveglise C."/>
            <person name="Fairhead C."/>
            <person name="Marck C."/>
            <person name="Cruz J.A."/>
            <person name="Straub M.L."/>
            <person name="Kugler V."/>
            <person name="Sacerdot C."/>
            <person name="Uzunov Z."/>
            <person name="Thierry A."/>
            <person name="Weiss S."/>
            <person name="Bleykasten C."/>
            <person name="De Montigny J."/>
            <person name="Jacques N."/>
            <person name="Jung P."/>
            <person name="Lemaire M."/>
            <person name="Mallet S."/>
            <person name="Morel G."/>
            <person name="Richard G.F."/>
            <person name="Sarkar A."/>
            <person name="Savel G."/>
            <person name="Schacherer J."/>
            <person name="Seret M.L."/>
            <person name="Talla E."/>
            <person name="Samson G."/>
            <person name="Jubin C."/>
            <person name="Poulain J."/>
            <person name="Vacherie B."/>
            <person name="Barbe V."/>
            <person name="Pelletier E."/>
            <person name="Sherman D.J."/>
            <person name="Westhof E."/>
            <person name="Weissenbach J."/>
            <person name="Baret P.V."/>
            <person name="Wincker P."/>
            <person name="Gaillardin C."/>
            <person name="Dujon B."/>
            <person name="Souciet J.L."/>
        </authorList>
    </citation>
    <scope>NUCLEOTIDE SEQUENCE [LARGE SCALE GENOMIC DNA]</scope>
    <source>
        <strain evidence="4">ATCC MYA-4447 / BCRC 22081 / CBS 7064 / NBRC 10061 / NRRL Y-12695</strain>
    </source>
</reference>
<gene>
    <name evidence="2" type="primary">Piso0_004080</name>
    <name evidence="2" type="ORF">GNLVRS01_PISO0K09008g</name>
    <name evidence="3" type="ORF">GNLVRS01_PISO0L09009g</name>
</gene>
<evidence type="ECO:0000256" key="1">
    <source>
        <dbReference type="SAM" id="MobiDB-lite"/>
    </source>
</evidence>
<accession>G8YAC1</accession>
<evidence type="ECO:0000313" key="2">
    <source>
        <dbReference type="EMBL" id="CCE83504.1"/>
    </source>
</evidence>
<feature type="compositionally biased region" description="Low complexity" evidence="1">
    <location>
        <begin position="345"/>
        <end position="372"/>
    </location>
</feature>
<evidence type="ECO:0000313" key="4">
    <source>
        <dbReference type="Proteomes" id="UP000005222"/>
    </source>
</evidence>
<dbReference type="OrthoDB" id="5865767at2759"/>
<sequence>MQNEIDETLGAAPPYEPPTERLPGYKSSLQFFGMGLVKTEFKTPYHYNGGKRSWKPVMLEINSTQLKVYDMKLSKKHSDLIVALYVEVNQLKDLMNATKEGAVLPEIEDLDEFASDAYGGSFDCLKQSRSDRIKSSWQRGKHHFSLSKHIATFYDYLKDNGMLFEPTESLDEFLQFRKRVECELSEVYTLSNLSVGEAPSLTQVISSIVKGTDNAYQYNVAELVKYKNTLRVRVELKQILIQFWSFYGMVHWFRNLCIAKDLSEPLETRNYTRLKSIPSRNDSHNNALLAAAAAAAEIGRGRYFSREVPSDDAFDLISTRTEKVHFTDDGQTSINSSDASTQENSGDSVFSSGRRGSVASSKSSSGGSVTSQSSRCSIMINDFKLVSYDQFYANIDKQFMSNCMPTLCSGARWSGHDVTISNFMNFLEKESNTNNDKDIFIPSSALNSKSSSTSKKPLVNDSSCRNFVVHKKGLVSIKPSVY</sequence>
<feature type="region of interest" description="Disordered" evidence="1">
    <location>
        <begin position="327"/>
        <end position="372"/>
    </location>
</feature>
<dbReference type="Proteomes" id="UP000005222">
    <property type="component" value="Chromosome L"/>
</dbReference>
<dbReference type="EMBL" id="FO082049">
    <property type="protein sequence ID" value="CCE83504.1"/>
    <property type="molecule type" value="Genomic_DNA"/>
</dbReference>
<organism evidence="2 4">
    <name type="scientific">Pichia sorbitophila (strain ATCC MYA-4447 / BCRC 22081 / CBS 7064 / NBRC 10061 / NRRL Y-12695)</name>
    <name type="common">Hybrid yeast</name>
    <dbReference type="NCBI Taxonomy" id="559304"/>
    <lineage>
        <taxon>Eukaryota</taxon>
        <taxon>Fungi</taxon>
        <taxon>Dikarya</taxon>
        <taxon>Ascomycota</taxon>
        <taxon>Saccharomycotina</taxon>
        <taxon>Pichiomycetes</taxon>
        <taxon>Debaryomycetaceae</taxon>
        <taxon>Millerozyma</taxon>
    </lineage>
</organism>